<dbReference type="Proteomes" id="UP000784294">
    <property type="component" value="Unassembled WGS sequence"/>
</dbReference>
<comment type="caution">
    <text evidence="3">The sequence shown here is derived from an EMBL/GenBank/DDBJ whole genome shotgun (WGS) entry which is preliminary data.</text>
</comment>
<feature type="region of interest" description="Disordered" evidence="1">
    <location>
        <begin position="1"/>
        <end position="21"/>
    </location>
</feature>
<gene>
    <name evidence="3" type="ORF">PXEA_LOCUS32720</name>
</gene>
<organism evidence="3 4">
    <name type="scientific">Protopolystoma xenopodis</name>
    <dbReference type="NCBI Taxonomy" id="117903"/>
    <lineage>
        <taxon>Eukaryota</taxon>
        <taxon>Metazoa</taxon>
        <taxon>Spiralia</taxon>
        <taxon>Lophotrochozoa</taxon>
        <taxon>Platyhelminthes</taxon>
        <taxon>Monogenea</taxon>
        <taxon>Polyopisthocotylea</taxon>
        <taxon>Polystomatidea</taxon>
        <taxon>Polystomatidae</taxon>
        <taxon>Protopolystoma</taxon>
    </lineage>
</organism>
<keyword evidence="2" id="KW-1133">Transmembrane helix</keyword>
<dbReference type="EMBL" id="CAAALY010260706">
    <property type="protein sequence ID" value="VEL39280.1"/>
    <property type="molecule type" value="Genomic_DNA"/>
</dbReference>
<evidence type="ECO:0000313" key="3">
    <source>
        <dbReference type="EMBL" id="VEL39280.1"/>
    </source>
</evidence>
<proteinExistence type="predicted"/>
<feature type="transmembrane region" description="Helical" evidence="2">
    <location>
        <begin position="32"/>
        <end position="52"/>
    </location>
</feature>
<feature type="compositionally biased region" description="Basic and acidic residues" evidence="1">
    <location>
        <begin position="1"/>
        <end position="14"/>
    </location>
</feature>
<dbReference type="OrthoDB" id="10619997at2759"/>
<keyword evidence="2" id="KW-0812">Transmembrane</keyword>
<reference evidence="3" key="1">
    <citation type="submission" date="2018-11" db="EMBL/GenBank/DDBJ databases">
        <authorList>
            <consortium name="Pathogen Informatics"/>
        </authorList>
    </citation>
    <scope>NUCLEOTIDE SEQUENCE</scope>
</reference>
<evidence type="ECO:0000256" key="1">
    <source>
        <dbReference type="SAM" id="MobiDB-lite"/>
    </source>
</evidence>
<accession>A0A3S5BB79</accession>
<keyword evidence="4" id="KW-1185">Reference proteome</keyword>
<protein>
    <submittedName>
        <fullName evidence="3">Uncharacterized protein</fullName>
    </submittedName>
</protein>
<evidence type="ECO:0000313" key="4">
    <source>
        <dbReference type="Proteomes" id="UP000784294"/>
    </source>
</evidence>
<name>A0A3S5BB79_9PLAT</name>
<keyword evidence="2" id="KW-0472">Membrane</keyword>
<dbReference type="AlphaFoldDB" id="A0A3S5BB79"/>
<evidence type="ECO:0000256" key="2">
    <source>
        <dbReference type="SAM" id="Phobius"/>
    </source>
</evidence>
<sequence length="74" mass="8374">MATDKNTSELDELHSGPTSSGADLTIFQTYRVMWGVIRLPPILSYIGLLFAIKVKNKFKVLKLAIFYNNQNDLL</sequence>